<keyword evidence="2" id="KW-0813">Transport</keyword>
<name>A0A977KY94_9CYAN</name>
<dbReference type="PANTHER" id="PTHR30222:SF17">
    <property type="entry name" value="SPERMIDINE_PUTRESCINE-BINDING PERIPLASMIC PROTEIN"/>
    <property type="match status" value="1"/>
</dbReference>
<dbReference type="KEGG" id="wna:KA717_04485"/>
<comment type="subcellular location">
    <subcellularLocation>
        <location evidence="1">Periplasm</location>
    </subcellularLocation>
</comment>
<dbReference type="Pfam" id="PF13343">
    <property type="entry name" value="SBP_bac_6"/>
    <property type="match status" value="1"/>
</dbReference>
<dbReference type="InterPro" id="IPR001188">
    <property type="entry name" value="Sperm_putr-bd"/>
</dbReference>
<gene>
    <name evidence="5" type="ORF">KA717_04485</name>
</gene>
<proteinExistence type="predicted"/>
<evidence type="ECO:0000256" key="2">
    <source>
        <dbReference type="ARBA" id="ARBA00022448"/>
    </source>
</evidence>
<dbReference type="Proteomes" id="UP001065613">
    <property type="component" value="Chromosome"/>
</dbReference>
<dbReference type="GO" id="GO:0015846">
    <property type="term" value="P:polyamine transport"/>
    <property type="evidence" value="ECO:0007669"/>
    <property type="project" value="InterPro"/>
</dbReference>
<evidence type="ECO:0000256" key="4">
    <source>
        <dbReference type="ARBA" id="ARBA00022764"/>
    </source>
</evidence>
<accession>A0A977KY94</accession>
<evidence type="ECO:0000256" key="3">
    <source>
        <dbReference type="ARBA" id="ARBA00022729"/>
    </source>
</evidence>
<organism evidence="5">
    <name type="scientific">Woronichinia naegeliana WA131</name>
    <dbReference type="NCBI Taxonomy" id="2824559"/>
    <lineage>
        <taxon>Bacteria</taxon>
        <taxon>Bacillati</taxon>
        <taxon>Cyanobacteriota</taxon>
        <taxon>Cyanophyceae</taxon>
        <taxon>Synechococcales</taxon>
        <taxon>Coelosphaeriaceae</taxon>
        <taxon>Woronichinia</taxon>
    </lineage>
</organism>
<dbReference type="Gene3D" id="3.40.190.10">
    <property type="entry name" value="Periplasmic binding protein-like II"/>
    <property type="match status" value="2"/>
</dbReference>
<dbReference type="SUPFAM" id="SSF53850">
    <property type="entry name" value="Periplasmic binding protein-like II"/>
    <property type="match status" value="1"/>
</dbReference>
<dbReference type="GO" id="GO:0019808">
    <property type="term" value="F:polyamine binding"/>
    <property type="evidence" value="ECO:0007669"/>
    <property type="project" value="InterPro"/>
</dbReference>
<dbReference type="PANTHER" id="PTHR30222">
    <property type="entry name" value="SPERMIDINE/PUTRESCINE-BINDING PERIPLASMIC PROTEIN"/>
    <property type="match status" value="1"/>
</dbReference>
<dbReference type="EMBL" id="CP073041">
    <property type="protein sequence ID" value="UXE62119.1"/>
    <property type="molecule type" value="Genomic_DNA"/>
</dbReference>
<dbReference type="PROSITE" id="PS51257">
    <property type="entry name" value="PROKAR_LIPOPROTEIN"/>
    <property type="match status" value="1"/>
</dbReference>
<dbReference type="PRINTS" id="PR00909">
    <property type="entry name" value="SPERMDNBNDNG"/>
</dbReference>
<dbReference type="GO" id="GO:0042597">
    <property type="term" value="C:periplasmic space"/>
    <property type="evidence" value="ECO:0007669"/>
    <property type="project" value="UniProtKB-SubCell"/>
</dbReference>
<keyword evidence="4" id="KW-0574">Periplasm</keyword>
<keyword evidence="3" id="KW-0732">Signal</keyword>
<sequence>MNRRQFLTRSVLGTALGQGLIACNASSSSASTVLFLKNSIPPQLIHAFQSQVAQGKDLNFKPEAQLKKLFEFLKDWQLKNPEPQGLLSHLPFIGNTPKAIAALTTTGDSWLQDAIVKGLIQPLNLQAVPSWQKLDPRWHQLVTRDRQGFLAEKGDIWGAPYRWGTTLIVYRRAKFQDWGWTPQDWSDLWRPELKQQIALLDQPREVIGLTLKKLGYSYNIPDLEKVPDLKSSLQALQKQVKFYSNDYYLQALQAKDVAVAVGWSNEILPLLVNNPDLAAVIPASGTAIWADLWVRPKNAPSHSAIISDWLDFCWQPQSANQIALFSDGSSPRLETLEAEAILPTVRNNPLLTLTPHLWRSCEFLEPLSVQTQQQYLKLWQAIRTTTTEKSMT</sequence>
<reference evidence="5" key="1">
    <citation type="submission" date="2021-04" db="EMBL/GenBank/DDBJ databases">
        <title>Genome sequence of Woronichinia naegeliana from Washington state freshwater lake bloom.</title>
        <authorList>
            <person name="Dreher T.W."/>
        </authorList>
    </citation>
    <scope>NUCLEOTIDE SEQUENCE</scope>
    <source>
        <strain evidence="5">WA131</strain>
    </source>
</reference>
<dbReference type="AlphaFoldDB" id="A0A977KY94"/>
<evidence type="ECO:0000313" key="5">
    <source>
        <dbReference type="EMBL" id="UXE62119.1"/>
    </source>
</evidence>
<protein>
    <submittedName>
        <fullName evidence="5">Extracellular solute-binding protein</fullName>
    </submittedName>
</protein>
<evidence type="ECO:0000256" key="1">
    <source>
        <dbReference type="ARBA" id="ARBA00004418"/>
    </source>
</evidence>